<organism evidence="16 17">
    <name type="scientific">Mesosutterella multiformis</name>
    <dbReference type="NCBI Taxonomy" id="2259133"/>
    <lineage>
        <taxon>Bacteria</taxon>
        <taxon>Pseudomonadati</taxon>
        <taxon>Pseudomonadota</taxon>
        <taxon>Betaproteobacteria</taxon>
        <taxon>Burkholderiales</taxon>
        <taxon>Sutterellaceae</taxon>
        <taxon>Mesosutterella</taxon>
    </lineage>
</organism>
<evidence type="ECO:0000256" key="13">
    <source>
        <dbReference type="PIRSR" id="PIRSR602481-1"/>
    </source>
</evidence>
<dbReference type="PANTHER" id="PTHR33202:SF2">
    <property type="entry name" value="FERRIC UPTAKE REGULATION PROTEIN"/>
    <property type="match status" value="1"/>
</dbReference>
<keyword evidence="5 15" id="KW-0963">Cytoplasm</keyword>
<keyword evidence="9 14" id="KW-0408">Iron</keyword>
<dbReference type="InterPro" id="IPR043135">
    <property type="entry name" value="Fur_C"/>
</dbReference>
<gene>
    <name evidence="15 16" type="primary">fur</name>
    <name evidence="16" type="ORF">MESMUL_08590</name>
</gene>
<dbReference type="SUPFAM" id="SSF46785">
    <property type="entry name" value="Winged helix' DNA-binding domain"/>
    <property type="match status" value="1"/>
</dbReference>
<evidence type="ECO:0000256" key="14">
    <source>
        <dbReference type="PIRSR" id="PIRSR602481-2"/>
    </source>
</evidence>
<name>A0A388SBB7_9BURK</name>
<comment type="cofactor">
    <cofactor evidence="14">
        <name>Mn(2+)</name>
        <dbReference type="ChEBI" id="CHEBI:29035"/>
    </cofactor>
    <cofactor evidence="14">
        <name>Fe(2+)</name>
        <dbReference type="ChEBI" id="CHEBI:29033"/>
    </cofactor>
    <text evidence="14">Binds 1 Mn(2+) or Fe(2+) ion per subunit.</text>
</comment>
<keyword evidence="17" id="KW-1185">Reference proteome</keyword>
<feature type="binding site" evidence="13">
    <location>
        <position position="100"/>
    </location>
    <ligand>
        <name>Zn(2+)</name>
        <dbReference type="ChEBI" id="CHEBI:29105"/>
    </ligand>
</feature>
<dbReference type="InterPro" id="IPR036388">
    <property type="entry name" value="WH-like_DNA-bd_sf"/>
</dbReference>
<feature type="binding site" evidence="14">
    <location>
        <position position="115"/>
    </location>
    <ligand>
        <name>Fe cation</name>
        <dbReference type="ChEBI" id="CHEBI:24875"/>
    </ligand>
</feature>
<feature type="binding site" evidence="13">
    <location>
        <position position="103"/>
    </location>
    <ligand>
        <name>Zn(2+)</name>
        <dbReference type="ChEBI" id="CHEBI:29105"/>
    </ligand>
</feature>
<evidence type="ECO:0000256" key="7">
    <source>
        <dbReference type="ARBA" id="ARBA00022723"/>
    </source>
</evidence>
<keyword evidence="7 13" id="KW-0479">Metal-binding</keyword>
<dbReference type="GO" id="GO:0045892">
    <property type="term" value="P:negative regulation of DNA-templated transcription"/>
    <property type="evidence" value="ECO:0007669"/>
    <property type="project" value="TreeGrafter"/>
</dbReference>
<comment type="cofactor">
    <cofactor evidence="13">
        <name>Zn(2+)</name>
        <dbReference type="ChEBI" id="CHEBI:29105"/>
    </cofactor>
    <text evidence="13">Binds 1 zinc ion per subunit.</text>
</comment>
<evidence type="ECO:0000313" key="16">
    <source>
        <dbReference type="EMBL" id="GBO93505.1"/>
    </source>
</evidence>
<evidence type="ECO:0000256" key="11">
    <source>
        <dbReference type="ARBA" id="ARBA00023125"/>
    </source>
</evidence>
<dbReference type="InterPro" id="IPR036390">
    <property type="entry name" value="WH_DNA-bd_sf"/>
</dbReference>
<keyword evidence="10 15" id="KW-0805">Transcription regulation</keyword>
<evidence type="ECO:0000256" key="8">
    <source>
        <dbReference type="ARBA" id="ARBA00022833"/>
    </source>
</evidence>
<dbReference type="Gene3D" id="1.10.10.10">
    <property type="entry name" value="Winged helix-like DNA-binding domain superfamily/Winged helix DNA-binding domain"/>
    <property type="match status" value="1"/>
</dbReference>
<evidence type="ECO:0000256" key="1">
    <source>
        <dbReference type="ARBA" id="ARBA00004496"/>
    </source>
</evidence>
<dbReference type="RefSeq" id="WP_116269875.1">
    <property type="nucleotide sequence ID" value="NZ_BGZJ01000001.1"/>
</dbReference>
<keyword evidence="12 15" id="KW-0804">Transcription</keyword>
<dbReference type="GO" id="GO:1900705">
    <property type="term" value="P:negative regulation of siderophore biosynthetic process"/>
    <property type="evidence" value="ECO:0007669"/>
    <property type="project" value="TreeGrafter"/>
</dbReference>
<dbReference type="GO" id="GO:0001216">
    <property type="term" value="F:DNA-binding transcription activator activity"/>
    <property type="evidence" value="ECO:0007669"/>
    <property type="project" value="UniProtKB-ARBA"/>
</dbReference>
<evidence type="ECO:0000256" key="4">
    <source>
        <dbReference type="ARBA" id="ARBA00020910"/>
    </source>
</evidence>
<comment type="subunit">
    <text evidence="3 15">Homodimer.</text>
</comment>
<evidence type="ECO:0000256" key="10">
    <source>
        <dbReference type="ARBA" id="ARBA00023015"/>
    </source>
</evidence>
<dbReference type="PANTHER" id="PTHR33202">
    <property type="entry name" value="ZINC UPTAKE REGULATION PROTEIN"/>
    <property type="match status" value="1"/>
</dbReference>
<comment type="caution">
    <text evidence="16">The sequence shown here is derived from an EMBL/GenBank/DDBJ whole genome shotgun (WGS) entry which is preliminary data.</text>
</comment>
<feature type="binding site" evidence="14">
    <location>
        <position position="94"/>
    </location>
    <ligand>
        <name>Fe cation</name>
        <dbReference type="ChEBI" id="CHEBI:24875"/>
    </ligand>
</feature>
<protein>
    <recommendedName>
        <fullName evidence="4 15">Ferric uptake regulation protein</fullName>
    </recommendedName>
</protein>
<keyword evidence="6 15" id="KW-0678">Repressor</keyword>
<reference evidence="16 17" key="1">
    <citation type="journal article" date="2018" name="Int. J. Syst. Evol. Microbiol.">
        <title>Mesosutterella multiformis gen. nov., sp. nov., a member of the family Sutterellaceae and Sutterella megalosphaeroides sp. nov., isolated from human faeces.</title>
        <authorList>
            <person name="Sakamoto M."/>
            <person name="Ikeyama N."/>
            <person name="Kunihiro T."/>
            <person name="Iino T."/>
            <person name="Yuki M."/>
            <person name="Ohkuma M."/>
        </authorList>
    </citation>
    <scope>NUCLEOTIDE SEQUENCE [LARGE SCALE GENOMIC DNA]</scope>
    <source>
        <strain evidence="16 17">4NBBH2</strain>
    </source>
</reference>
<dbReference type="AlphaFoldDB" id="A0A388SBB7"/>
<comment type="similarity">
    <text evidence="2 15">Belongs to the Fur family.</text>
</comment>
<dbReference type="Pfam" id="PF01475">
    <property type="entry name" value="FUR"/>
    <property type="match status" value="1"/>
</dbReference>
<sequence>MKDTSRNQSAELKHAGLKATGPRMKILEIFQEASLQGKRHMSADDVYKALLAEDMDVGLATVYRVLTQFETAGILIRHHFDTDYATFELDDGYHHDHLVCLKCGAVEEFVDREIEERQNEIAKRFGFKLESHSLSLYGICSACQKKEAERNKKREEGMGKPE</sequence>
<evidence type="ECO:0000256" key="9">
    <source>
        <dbReference type="ARBA" id="ARBA00023004"/>
    </source>
</evidence>
<evidence type="ECO:0000256" key="2">
    <source>
        <dbReference type="ARBA" id="ARBA00007957"/>
    </source>
</evidence>
<evidence type="ECO:0000256" key="3">
    <source>
        <dbReference type="ARBA" id="ARBA00011738"/>
    </source>
</evidence>
<comment type="subcellular location">
    <subcellularLocation>
        <location evidence="1 15">Cytoplasm</location>
    </subcellularLocation>
</comment>
<dbReference type="CDD" id="cd07153">
    <property type="entry name" value="Fur_like"/>
    <property type="match status" value="1"/>
</dbReference>
<feature type="binding site" evidence="14">
    <location>
        <position position="132"/>
    </location>
    <ligand>
        <name>Fe cation</name>
        <dbReference type="ChEBI" id="CHEBI:24875"/>
    </ligand>
</feature>
<evidence type="ECO:0000256" key="5">
    <source>
        <dbReference type="ARBA" id="ARBA00022490"/>
    </source>
</evidence>
<feature type="binding site" evidence="13">
    <location>
        <position position="143"/>
    </location>
    <ligand>
        <name>Zn(2+)</name>
        <dbReference type="ChEBI" id="CHEBI:29105"/>
    </ligand>
</feature>
<proteinExistence type="inferred from homology"/>
<dbReference type="Gene3D" id="3.30.1490.190">
    <property type="match status" value="1"/>
</dbReference>
<keyword evidence="8 13" id="KW-0862">Zinc</keyword>
<dbReference type="Proteomes" id="UP000266091">
    <property type="component" value="Unassembled WGS sequence"/>
</dbReference>
<accession>A0A401LJI8</accession>
<feature type="binding site" evidence="14">
    <location>
        <position position="96"/>
    </location>
    <ligand>
        <name>Fe cation</name>
        <dbReference type="ChEBI" id="CHEBI:24875"/>
    </ligand>
</feature>
<dbReference type="GO" id="GO:0005829">
    <property type="term" value="C:cytosol"/>
    <property type="evidence" value="ECO:0007669"/>
    <property type="project" value="TreeGrafter"/>
</dbReference>
<dbReference type="FunFam" id="3.30.1490.190:FF:000001">
    <property type="entry name" value="Ferric uptake regulation protein"/>
    <property type="match status" value="1"/>
</dbReference>
<evidence type="ECO:0000256" key="6">
    <source>
        <dbReference type="ARBA" id="ARBA00022491"/>
    </source>
</evidence>
<evidence type="ECO:0000313" key="17">
    <source>
        <dbReference type="Proteomes" id="UP000266091"/>
    </source>
</evidence>
<evidence type="ECO:0000256" key="15">
    <source>
        <dbReference type="RuleBase" id="RU364037"/>
    </source>
</evidence>
<dbReference type="InterPro" id="IPR002481">
    <property type="entry name" value="FUR"/>
</dbReference>
<dbReference type="EMBL" id="BGZJ01000001">
    <property type="protein sequence ID" value="GBO93505.1"/>
    <property type="molecule type" value="Genomic_DNA"/>
</dbReference>
<dbReference type="GO" id="GO:0000976">
    <property type="term" value="F:transcription cis-regulatory region binding"/>
    <property type="evidence" value="ECO:0007669"/>
    <property type="project" value="UniProtKB-ARBA"/>
</dbReference>
<feature type="binding site" evidence="13">
    <location>
        <position position="140"/>
    </location>
    <ligand>
        <name>Zn(2+)</name>
        <dbReference type="ChEBI" id="CHEBI:29105"/>
    </ligand>
</feature>
<dbReference type="OrthoDB" id="8659436at2"/>
<evidence type="ECO:0000256" key="12">
    <source>
        <dbReference type="ARBA" id="ARBA00023163"/>
    </source>
</evidence>
<dbReference type="GO" id="GO:0032993">
    <property type="term" value="C:protein-DNA complex"/>
    <property type="evidence" value="ECO:0007669"/>
    <property type="project" value="UniProtKB-ARBA"/>
</dbReference>
<keyword evidence="11 15" id="KW-0238">DNA-binding</keyword>
<dbReference type="NCBIfam" id="NF006999">
    <property type="entry name" value="PRK09462.1"/>
    <property type="match status" value="1"/>
</dbReference>
<accession>A0A388SBB7</accession>
<dbReference type="FunFam" id="1.10.10.10:FF:000007">
    <property type="entry name" value="Ferric uptake regulation protein"/>
    <property type="match status" value="1"/>
</dbReference>
<dbReference type="GO" id="GO:0008270">
    <property type="term" value="F:zinc ion binding"/>
    <property type="evidence" value="ECO:0007669"/>
    <property type="project" value="TreeGrafter"/>
</dbReference>